<evidence type="ECO:0000256" key="2">
    <source>
        <dbReference type="ARBA" id="ARBA00022676"/>
    </source>
</evidence>
<feature type="transmembrane region" description="Helical" evidence="7">
    <location>
        <begin position="188"/>
        <end position="214"/>
    </location>
</feature>
<dbReference type="EMBL" id="PCVK01000023">
    <property type="protein sequence ID" value="PIQ71914.1"/>
    <property type="molecule type" value="Genomic_DNA"/>
</dbReference>
<evidence type="ECO:0000256" key="1">
    <source>
        <dbReference type="ARBA" id="ARBA00004141"/>
    </source>
</evidence>
<keyword evidence="4 7" id="KW-0812">Transmembrane</keyword>
<evidence type="ECO:0000256" key="7">
    <source>
        <dbReference type="SAM" id="Phobius"/>
    </source>
</evidence>
<keyword evidence="6 7" id="KW-0472">Membrane</keyword>
<dbReference type="Gene3D" id="3.90.550.10">
    <property type="entry name" value="Spore Coat Polysaccharide Biosynthesis Protein SpsA, Chain A"/>
    <property type="match status" value="1"/>
</dbReference>
<gene>
    <name evidence="9" type="ORF">COV87_00700</name>
</gene>
<keyword evidence="3 9" id="KW-0808">Transferase</keyword>
<evidence type="ECO:0000313" key="10">
    <source>
        <dbReference type="Proteomes" id="UP000229497"/>
    </source>
</evidence>
<dbReference type="GO" id="GO:0016757">
    <property type="term" value="F:glycosyltransferase activity"/>
    <property type="evidence" value="ECO:0007669"/>
    <property type="project" value="UniProtKB-KW"/>
</dbReference>
<keyword evidence="2" id="KW-0328">Glycosyltransferase</keyword>
<evidence type="ECO:0000256" key="4">
    <source>
        <dbReference type="ARBA" id="ARBA00022692"/>
    </source>
</evidence>
<evidence type="ECO:0000256" key="5">
    <source>
        <dbReference type="ARBA" id="ARBA00022989"/>
    </source>
</evidence>
<dbReference type="PANTHER" id="PTHR48090:SF1">
    <property type="entry name" value="PROPHAGE BACTOPRENOL GLUCOSYL TRANSFERASE HOMOLOG"/>
    <property type="match status" value="1"/>
</dbReference>
<organism evidence="9 10">
    <name type="scientific">Candidatus Roizmanbacteria bacterium CG11_big_fil_rev_8_21_14_0_20_37_16</name>
    <dbReference type="NCBI Taxonomy" id="1974857"/>
    <lineage>
        <taxon>Bacteria</taxon>
        <taxon>Candidatus Roizmaniibacteriota</taxon>
    </lineage>
</organism>
<proteinExistence type="predicted"/>
<dbReference type="Proteomes" id="UP000229497">
    <property type="component" value="Unassembled WGS sequence"/>
</dbReference>
<sequence>MALTCGYRYAKGDCVITIDADLQDPPEIIHEMIGKWKKGIKVVYAKRRAREADSFFKKKTASLFYKLINFLSETPIPDEVGDFRLLDKEIVLFLNNLPEQSRFLRGLVAWGGYPAEYVYFKREKRINGETHYTLSRMLNFALEGIISFSTKPLRLASYMGFLSAGLGFLGIIYAIVGKFFHPVNWVTGWTALFVGIMFVGGVQLLTIGIIGEYISRIYIEIQKRPQYLIKELTNL</sequence>
<comment type="caution">
    <text evidence="9">The sequence shown here is derived from an EMBL/GenBank/DDBJ whole genome shotgun (WGS) entry which is preliminary data.</text>
</comment>
<protein>
    <submittedName>
        <fullName evidence="9">Glycosyltransferase</fullName>
    </submittedName>
</protein>
<dbReference type="PANTHER" id="PTHR48090">
    <property type="entry name" value="UNDECAPRENYL-PHOSPHATE 4-DEOXY-4-FORMAMIDO-L-ARABINOSE TRANSFERASE-RELATED"/>
    <property type="match status" value="1"/>
</dbReference>
<evidence type="ECO:0000256" key="3">
    <source>
        <dbReference type="ARBA" id="ARBA00022679"/>
    </source>
</evidence>
<dbReference type="InterPro" id="IPR001173">
    <property type="entry name" value="Glyco_trans_2-like"/>
</dbReference>
<dbReference type="InterPro" id="IPR050256">
    <property type="entry name" value="Glycosyltransferase_2"/>
</dbReference>
<dbReference type="SUPFAM" id="SSF53448">
    <property type="entry name" value="Nucleotide-diphospho-sugar transferases"/>
    <property type="match status" value="1"/>
</dbReference>
<keyword evidence="5 7" id="KW-1133">Transmembrane helix</keyword>
<dbReference type="CDD" id="cd04187">
    <property type="entry name" value="DPM1_like_bac"/>
    <property type="match status" value="1"/>
</dbReference>
<dbReference type="InterPro" id="IPR029044">
    <property type="entry name" value="Nucleotide-diphossugar_trans"/>
</dbReference>
<evidence type="ECO:0000313" key="9">
    <source>
        <dbReference type="EMBL" id="PIQ71914.1"/>
    </source>
</evidence>
<feature type="domain" description="Glycosyltransferase 2-like" evidence="8">
    <location>
        <begin position="2"/>
        <end position="91"/>
    </location>
</feature>
<feature type="transmembrane region" description="Helical" evidence="7">
    <location>
        <begin position="155"/>
        <end position="176"/>
    </location>
</feature>
<dbReference type="Pfam" id="PF00535">
    <property type="entry name" value="Glycos_transf_2"/>
    <property type="match status" value="1"/>
</dbReference>
<comment type="subcellular location">
    <subcellularLocation>
        <location evidence="1">Membrane</location>
        <topology evidence="1">Multi-pass membrane protein</topology>
    </subcellularLocation>
</comment>
<reference evidence="9 10" key="1">
    <citation type="submission" date="2017-09" db="EMBL/GenBank/DDBJ databases">
        <title>Depth-based differentiation of microbial function through sediment-hosted aquifers and enrichment of novel symbionts in the deep terrestrial subsurface.</title>
        <authorList>
            <person name="Probst A.J."/>
            <person name="Ladd B."/>
            <person name="Jarett J.K."/>
            <person name="Geller-Mcgrath D.E."/>
            <person name="Sieber C.M."/>
            <person name="Emerson J.B."/>
            <person name="Anantharaman K."/>
            <person name="Thomas B.C."/>
            <person name="Malmstrom R."/>
            <person name="Stieglmeier M."/>
            <person name="Klingl A."/>
            <person name="Woyke T."/>
            <person name="Ryan C.M."/>
            <person name="Banfield J.F."/>
        </authorList>
    </citation>
    <scope>NUCLEOTIDE SEQUENCE [LARGE SCALE GENOMIC DNA]</scope>
    <source>
        <strain evidence="9">CG11_big_fil_rev_8_21_14_0_20_37_16</strain>
    </source>
</reference>
<dbReference type="GO" id="GO:0005886">
    <property type="term" value="C:plasma membrane"/>
    <property type="evidence" value="ECO:0007669"/>
    <property type="project" value="TreeGrafter"/>
</dbReference>
<accession>A0A2H0KNE2</accession>
<dbReference type="AlphaFoldDB" id="A0A2H0KNE2"/>
<evidence type="ECO:0000256" key="6">
    <source>
        <dbReference type="ARBA" id="ARBA00023136"/>
    </source>
</evidence>
<name>A0A2H0KNE2_9BACT</name>
<evidence type="ECO:0000259" key="8">
    <source>
        <dbReference type="Pfam" id="PF00535"/>
    </source>
</evidence>